<keyword evidence="3" id="KW-1185">Reference proteome</keyword>
<evidence type="ECO:0000313" key="3">
    <source>
        <dbReference type="Proteomes" id="UP000006039"/>
    </source>
</evidence>
<reference evidence="3" key="1">
    <citation type="submission" date="2010-07" db="EMBL/GenBank/DDBJ databases">
        <title>The genome sequence of Gaeumannomyces graminis var. tritici strain R3-111a-1.</title>
        <authorList>
            <consortium name="The Broad Institute Genome Sequencing Platform"/>
            <person name="Ma L.-J."/>
            <person name="Dead R."/>
            <person name="Young S."/>
            <person name="Zeng Q."/>
            <person name="Koehrsen M."/>
            <person name="Alvarado L."/>
            <person name="Berlin A."/>
            <person name="Chapman S.B."/>
            <person name="Chen Z."/>
            <person name="Freedman E."/>
            <person name="Gellesch M."/>
            <person name="Goldberg J."/>
            <person name="Griggs A."/>
            <person name="Gujja S."/>
            <person name="Heilman E.R."/>
            <person name="Heiman D."/>
            <person name="Hepburn T."/>
            <person name="Howarth C."/>
            <person name="Jen D."/>
            <person name="Larson L."/>
            <person name="Mehta T."/>
            <person name="Neiman D."/>
            <person name="Pearson M."/>
            <person name="Roberts A."/>
            <person name="Saif S."/>
            <person name="Shea T."/>
            <person name="Shenoy N."/>
            <person name="Sisk P."/>
            <person name="Stolte C."/>
            <person name="Sykes S."/>
            <person name="Walk T."/>
            <person name="White J."/>
            <person name="Yandava C."/>
            <person name="Haas B."/>
            <person name="Nusbaum C."/>
            <person name="Birren B."/>
        </authorList>
    </citation>
    <scope>NUCLEOTIDE SEQUENCE [LARGE SCALE GENOMIC DNA]</scope>
    <source>
        <strain evidence="3">R3-111a-1</strain>
    </source>
</reference>
<organism evidence="1">
    <name type="scientific">Gaeumannomyces tritici (strain R3-111a-1)</name>
    <name type="common">Wheat and barley take-all root rot fungus</name>
    <name type="synonym">Gaeumannomyces graminis var. tritici</name>
    <dbReference type="NCBI Taxonomy" id="644352"/>
    <lineage>
        <taxon>Eukaryota</taxon>
        <taxon>Fungi</taxon>
        <taxon>Dikarya</taxon>
        <taxon>Ascomycota</taxon>
        <taxon>Pezizomycotina</taxon>
        <taxon>Sordariomycetes</taxon>
        <taxon>Sordariomycetidae</taxon>
        <taxon>Magnaporthales</taxon>
        <taxon>Magnaporthaceae</taxon>
        <taxon>Gaeumannomyces</taxon>
    </lineage>
</organism>
<sequence>MPGPGNPCGAGPEVVAAQKPEMATLDVFEDRVDFLAGRGGVLDRLDKCLSAVTIEPAQRLRLFRILEEISKGAERGAQGFQLGFELRNLSGHCLYVVVNFKCKLNIEYRLLEGREAQSHDDGGKGAVAFFDLAGQNYVAGRMARL</sequence>
<reference evidence="1" key="2">
    <citation type="submission" date="2010-07" db="EMBL/GenBank/DDBJ databases">
        <authorList>
            <consortium name="The Broad Institute Genome Sequencing Platform"/>
            <consortium name="Broad Institute Genome Sequencing Center for Infectious Disease"/>
            <person name="Ma L.-J."/>
            <person name="Dead R."/>
            <person name="Young S."/>
            <person name="Zeng Q."/>
            <person name="Koehrsen M."/>
            <person name="Alvarado L."/>
            <person name="Berlin A."/>
            <person name="Chapman S.B."/>
            <person name="Chen Z."/>
            <person name="Freedman E."/>
            <person name="Gellesch M."/>
            <person name="Goldberg J."/>
            <person name="Griggs A."/>
            <person name="Gujja S."/>
            <person name="Heilman E.R."/>
            <person name="Heiman D."/>
            <person name="Hepburn T."/>
            <person name="Howarth C."/>
            <person name="Jen D."/>
            <person name="Larson L."/>
            <person name="Mehta T."/>
            <person name="Neiman D."/>
            <person name="Pearson M."/>
            <person name="Roberts A."/>
            <person name="Saif S."/>
            <person name="Shea T."/>
            <person name="Shenoy N."/>
            <person name="Sisk P."/>
            <person name="Stolte C."/>
            <person name="Sykes S."/>
            <person name="Walk T."/>
            <person name="White J."/>
            <person name="Yandava C."/>
            <person name="Haas B."/>
            <person name="Nusbaum C."/>
            <person name="Birren B."/>
        </authorList>
    </citation>
    <scope>NUCLEOTIDE SEQUENCE</scope>
    <source>
        <strain evidence="1">R3-111a-1</strain>
    </source>
</reference>
<dbReference type="Proteomes" id="UP000006039">
    <property type="component" value="Unassembled WGS sequence"/>
</dbReference>
<dbReference type="HOGENOM" id="CLU_1786969_0_0_1"/>
<dbReference type="AlphaFoldDB" id="J3NVJ6"/>
<accession>J3NVJ6</accession>
<proteinExistence type="predicted"/>
<dbReference type="RefSeq" id="XP_009221374.1">
    <property type="nucleotide sequence ID" value="XM_009223110.1"/>
</dbReference>
<reference evidence="1" key="3">
    <citation type="submission" date="2010-09" db="EMBL/GenBank/DDBJ databases">
        <title>Annotation of Gaeumannomyces graminis var. tritici R3-111a-1.</title>
        <authorList>
            <consortium name="The Broad Institute Genome Sequencing Platform"/>
            <person name="Ma L.-J."/>
            <person name="Dead R."/>
            <person name="Young S.K."/>
            <person name="Zeng Q."/>
            <person name="Gargeya S."/>
            <person name="Fitzgerald M."/>
            <person name="Haas B."/>
            <person name="Abouelleil A."/>
            <person name="Alvarado L."/>
            <person name="Arachchi H.M."/>
            <person name="Berlin A."/>
            <person name="Brown A."/>
            <person name="Chapman S.B."/>
            <person name="Chen Z."/>
            <person name="Dunbar C."/>
            <person name="Freedman E."/>
            <person name="Gearin G."/>
            <person name="Gellesch M."/>
            <person name="Goldberg J."/>
            <person name="Griggs A."/>
            <person name="Gujja S."/>
            <person name="Heiman D."/>
            <person name="Howarth C."/>
            <person name="Larson L."/>
            <person name="Lui A."/>
            <person name="MacDonald P.J.P."/>
            <person name="Mehta T."/>
            <person name="Montmayeur A."/>
            <person name="Murphy C."/>
            <person name="Neiman D."/>
            <person name="Pearson M."/>
            <person name="Priest M."/>
            <person name="Roberts A."/>
            <person name="Saif S."/>
            <person name="Shea T."/>
            <person name="Shenoy N."/>
            <person name="Sisk P."/>
            <person name="Stolte C."/>
            <person name="Sykes S."/>
            <person name="Yandava C."/>
            <person name="Wortman J."/>
            <person name="Nusbaum C."/>
            <person name="Birren B."/>
        </authorList>
    </citation>
    <scope>NUCLEOTIDE SEQUENCE</scope>
    <source>
        <strain evidence="1">R3-111a-1</strain>
    </source>
</reference>
<reference evidence="2" key="4">
    <citation type="journal article" date="2015" name="G3 (Bethesda)">
        <title>Genome sequences of three phytopathogenic species of the Magnaporthaceae family of fungi.</title>
        <authorList>
            <person name="Okagaki L.H."/>
            <person name="Nunes C.C."/>
            <person name="Sailsbery J."/>
            <person name="Clay B."/>
            <person name="Brown D."/>
            <person name="John T."/>
            <person name="Oh Y."/>
            <person name="Young N."/>
            <person name="Fitzgerald M."/>
            <person name="Haas B.J."/>
            <person name="Zeng Q."/>
            <person name="Young S."/>
            <person name="Adiconis X."/>
            <person name="Fan L."/>
            <person name="Levin J.Z."/>
            <person name="Mitchell T.K."/>
            <person name="Okubara P.A."/>
            <person name="Farman M.L."/>
            <person name="Kohn L.M."/>
            <person name="Birren B."/>
            <person name="Ma L.-J."/>
            <person name="Dean R.A."/>
        </authorList>
    </citation>
    <scope>NUCLEOTIDE SEQUENCE</scope>
    <source>
        <strain evidence="2">R3-111a-1</strain>
    </source>
</reference>
<evidence type="ECO:0000313" key="2">
    <source>
        <dbReference type="EnsemblFungi" id="EJT75374"/>
    </source>
</evidence>
<protein>
    <submittedName>
        <fullName evidence="1 2">Uncharacterized protein</fullName>
    </submittedName>
</protein>
<dbReference type="EnsemblFungi" id="EJT75374">
    <property type="protein sequence ID" value="EJT75374"/>
    <property type="gene ID" value="GGTG_05311"/>
</dbReference>
<name>J3NVJ6_GAET3</name>
<gene>
    <name evidence="2" type="primary">20345769</name>
    <name evidence="1" type="ORF">GGTG_05311</name>
</gene>
<dbReference type="GeneID" id="20345769"/>
<reference evidence="2" key="5">
    <citation type="submission" date="2018-04" db="UniProtKB">
        <authorList>
            <consortium name="EnsemblFungi"/>
        </authorList>
    </citation>
    <scope>IDENTIFICATION</scope>
    <source>
        <strain evidence="2">R3-111a-1</strain>
    </source>
</reference>
<dbReference type="VEuPathDB" id="FungiDB:GGTG_05311"/>
<dbReference type="EMBL" id="GL385397">
    <property type="protein sequence ID" value="EJT75374.1"/>
    <property type="molecule type" value="Genomic_DNA"/>
</dbReference>
<evidence type="ECO:0000313" key="1">
    <source>
        <dbReference type="EMBL" id="EJT75374.1"/>
    </source>
</evidence>